<dbReference type="Pfam" id="PF13490">
    <property type="entry name" value="zf-HC2"/>
    <property type="match status" value="1"/>
</dbReference>
<protein>
    <recommendedName>
        <fullName evidence="3">Putative zinc-finger domain-containing protein</fullName>
    </recommendedName>
</protein>
<keyword evidence="1" id="KW-0805">Transcription regulation</keyword>
<evidence type="ECO:0000313" key="5">
    <source>
        <dbReference type="Proteomes" id="UP000053260"/>
    </source>
</evidence>
<dbReference type="Proteomes" id="UP000053260">
    <property type="component" value="Unassembled WGS sequence"/>
</dbReference>
<sequence>MRLWRRRRDTAERRMGCAEVIRVLQAYLDGETDEVTARQVVEHLDDCRDCGLEADLYREIKNSLARQERPDARAVARLRGFGESLLHTGPGAGGRSHTR</sequence>
<name>A0A101UP48_9ACTN</name>
<evidence type="ECO:0000313" key="4">
    <source>
        <dbReference type="EMBL" id="KUO14318.1"/>
    </source>
</evidence>
<dbReference type="InterPro" id="IPR027383">
    <property type="entry name" value="Znf_put"/>
</dbReference>
<feature type="domain" description="Putative zinc-finger" evidence="3">
    <location>
        <begin position="17"/>
        <end position="50"/>
    </location>
</feature>
<dbReference type="AlphaFoldDB" id="A0A101UP48"/>
<organism evidence="4 5">
    <name type="scientific">Streptomyces dysideae</name>
    <dbReference type="NCBI Taxonomy" id="909626"/>
    <lineage>
        <taxon>Bacteria</taxon>
        <taxon>Bacillati</taxon>
        <taxon>Actinomycetota</taxon>
        <taxon>Actinomycetes</taxon>
        <taxon>Kitasatosporales</taxon>
        <taxon>Streptomycetaceae</taxon>
        <taxon>Streptomyces</taxon>
    </lineage>
</organism>
<evidence type="ECO:0000256" key="2">
    <source>
        <dbReference type="ARBA" id="ARBA00023163"/>
    </source>
</evidence>
<evidence type="ECO:0000259" key="3">
    <source>
        <dbReference type="Pfam" id="PF13490"/>
    </source>
</evidence>
<keyword evidence="5" id="KW-1185">Reference proteome</keyword>
<comment type="caution">
    <text evidence="4">The sequence shown here is derived from an EMBL/GenBank/DDBJ whole genome shotgun (WGS) entry which is preliminary data.</text>
</comment>
<evidence type="ECO:0000256" key="1">
    <source>
        <dbReference type="ARBA" id="ARBA00023015"/>
    </source>
</evidence>
<dbReference type="Gene3D" id="1.10.10.1320">
    <property type="entry name" value="Anti-sigma factor, zinc-finger domain"/>
    <property type="match status" value="1"/>
</dbReference>
<proteinExistence type="predicted"/>
<gene>
    <name evidence="4" type="ORF">AQJ91_47505</name>
</gene>
<dbReference type="InterPro" id="IPR041916">
    <property type="entry name" value="Anti_sigma_zinc_sf"/>
</dbReference>
<dbReference type="EMBL" id="LMXB01000159">
    <property type="protein sequence ID" value="KUO14318.1"/>
    <property type="molecule type" value="Genomic_DNA"/>
</dbReference>
<accession>A0A101UP48</accession>
<reference evidence="4 5" key="1">
    <citation type="submission" date="2015-10" db="EMBL/GenBank/DDBJ databases">
        <title>Draft genome sequence of Streptomyces sp. RV15, isolated from a marine sponge.</title>
        <authorList>
            <person name="Ruckert C."/>
            <person name="Abdelmohsen U.R."/>
            <person name="Winkler A."/>
            <person name="Hentschel U."/>
            <person name="Kalinowski J."/>
            <person name="Kampfer P."/>
            <person name="Glaeser S."/>
        </authorList>
    </citation>
    <scope>NUCLEOTIDE SEQUENCE [LARGE SCALE GENOMIC DNA]</scope>
    <source>
        <strain evidence="4 5">RV15</strain>
    </source>
</reference>
<keyword evidence="2" id="KW-0804">Transcription</keyword>